<feature type="transmembrane region" description="Helical" evidence="1">
    <location>
        <begin position="12"/>
        <end position="29"/>
    </location>
</feature>
<evidence type="ECO:0000313" key="2">
    <source>
        <dbReference type="EMBL" id="PZG02981.1"/>
    </source>
</evidence>
<keyword evidence="1" id="KW-0472">Membrane</keyword>
<dbReference type="Pfam" id="PF06772">
    <property type="entry name" value="LtrA"/>
    <property type="match status" value="1"/>
</dbReference>
<feature type="transmembrane region" description="Helical" evidence="1">
    <location>
        <begin position="332"/>
        <end position="348"/>
    </location>
</feature>
<organism evidence="2 3">
    <name type="scientific">Micromonospora deserti</name>
    <dbReference type="NCBI Taxonomy" id="2070366"/>
    <lineage>
        <taxon>Bacteria</taxon>
        <taxon>Bacillati</taxon>
        <taxon>Actinomycetota</taxon>
        <taxon>Actinomycetes</taxon>
        <taxon>Micromonosporales</taxon>
        <taxon>Micromonosporaceae</taxon>
        <taxon>Micromonospora</taxon>
    </lineage>
</organism>
<feature type="transmembrane region" description="Helical" evidence="1">
    <location>
        <begin position="100"/>
        <end position="120"/>
    </location>
</feature>
<evidence type="ECO:0000313" key="3">
    <source>
        <dbReference type="Proteomes" id="UP000248749"/>
    </source>
</evidence>
<keyword evidence="1" id="KW-1133">Transmembrane helix</keyword>
<feature type="transmembrane region" description="Helical" evidence="1">
    <location>
        <begin position="224"/>
        <end position="244"/>
    </location>
</feature>
<dbReference type="Proteomes" id="UP000248749">
    <property type="component" value="Unassembled WGS sequence"/>
</dbReference>
<feature type="transmembrane region" description="Helical" evidence="1">
    <location>
        <begin position="302"/>
        <end position="320"/>
    </location>
</feature>
<dbReference type="PANTHER" id="PTHR36840:SF1">
    <property type="entry name" value="BLL5714 PROTEIN"/>
    <property type="match status" value="1"/>
</dbReference>
<feature type="transmembrane region" description="Helical" evidence="1">
    <location>
        <begin position="41"/>
        <end position="62"/>
    </location>
</feature>
<dbReference type="OrthoDB" id="7698234at2"/>
<evidence type="ECO:0000256" key="1">
    <source>
        <dbReference type="SAM" id="Phobius"/>
    </source>
</evidence>
<dbReference type="AlphaFoldDB" id="A0A2W2CYJ3"/>
<protein>
    <submittedName>
        <fullName evidence="2">Low temperature requirement protein A</fullName>
    </submittedName>
</protein>
<feature type="transmembrane region" description="Helical" evidence="1">
    <location>
        <begin position="132"/>
        <end position="150"/>
    </location>
</feature>
<dbReference type="PANTHER" id="PTHR36840">
    <property type="entry name" value="BLL5714 PROTEIN"/>
    <property type="match status" value="1"/>
</dbReference>
<comment type="caution">
    <text evidence="2">The sequence shown here is derived from an EMBL/GenBank/DDBJ whole genome shotgun (WGS) entry which is preliminary data.</text>
</comment>
<proteinExistence type="predicted"/>
<gene>
    <name evidence="2" type="ORF">C1I99_00310</name>
</gene>
<sequence length="386" mass="42298">MRKHEHPEQTHFLELFFDLAFIFALTRVTRPLIERTDLVGAAQTLVLLLALFWVWTFTAWVTNYFNPERAEIQLLVLASMLGSVLLAVAAPAAFAGRGLLFAGTYAVVHIGRSLAIAYFLRADERRLNPIRVLFWFGVSAVPWIAGALISDSTSRLALWTLALVVDYAGGMLLWPTPRLGPIPTGQWAFAPEHLADRYRQFYVIALGESIFIMGGRYFDNELTIARTMAFVVAFTTTALMWRIYIQRAGRIMGEAIKVSPQPNRLGRSIANTHLLMVTGVVITAVGYRFIIDQPLGHTDPASIGPILGGPALFIVGRARFEWVVFSRVSPSRLVALLVMAALAAPLALGPPLLVAVAAATVLTGIAIADARRARDRPPEKPSPSGS</sequence>
<accession>A0A2W2CYJ3</accession>
<dbReference type="RefSeq" id="WP_111132167.1">
    <property type="nucleotide sequence ID" value="NZ_POUB01000002.1"/>
</dbReference>
<dbReference type="EMBL" id="POUB01000002">
    <property type="protein sequence ID" value="PZG02981.1"/>
    <property type="molecule type" value="Genomic_DNA"/>
</dbReference>
<feature type="transmembrane region" description="Helical" evidence="1">
    <location>
        <begin position="74"/>
        <end position="94"/>
    </location>
</feature>
<feature type="transmembrane region" description="Helical" evidence="1">
    <location>
        <begin position="265"/>
        <end position="290"/>
    </location>
</feature>
<name>A0A2W2CYJ3_9ACTN</name>
<reference evidence="2 3" key="1">
    <citation type="submission" date="2018-01" db="EMBL/GenBank/DDBJ databases">
        <title>Draft genome sequence of Salinispora sp. 13K206.</title>
        <authorList>
            <person name="Sahin N."/>
            <person name="Saygin H."/>
            <person name="Ay H."/>
        </authorList>
    </citation>
    <scope>NUCLEOTIDE SEQUENCE [LARGE SCALE GENOMIC DNA]</scope>
    <source>
        <strain evidence="2 3">13K206</strain>
    </source>
</reference>
<keyword evidence="3" id="KW-1185">Reference proteome</keyword>
<keyword evidence="1" id="KW-0812">Transmembrane</keyword>
<dbReference type="InterPro" id="IPR010640">
    <property type="entry name" value="Low_temperature_requirement_A"/>
</dbReference>